<dbReference type="InterPro" id="IPR045155">
    <property type="entry name" value="Beta-lactam_cat"/>
</dbReference>
<feature type="transmembrane region" description="Helical" evidence="1">
    <location>
        <begin position="22"/>
        <end position="43"/>
    </location>
</feature>
<reference evidence="3 4" key="1">
    <citation type="submission" date="2016-12" db="EMBL/GenBank/DDBJ databases">
        <title>Complete Genome Sequence of Lactobacillus fermentum Strain SNUV175, a Probiotic for Treatment of Bacterial Vaginosis.</title>
        <authorList>
            <person name="Lee S."/>
            <person name="You H.J."/>
            <person name="Kwon B."/>
            <person name="Ko G."/>
        </authorList>
    </citation>
    <scope>NUCLEOTIDE SEQUENCE [LARGE SCALE GENOMIC DNA]</scope>
    <source>
        <strain evidence="3 4">SNUV175</strain>
    </source>
</reference>
<evidence type="ECO:0000313" key="4">
    <source>
        <dbReference type="Proteomes" id="UP000185427"/>
    </source>
</evidence>
<name>A0A1L7GVN5_LIMFE</name>
<evidence type="ECO:0000313" key="3">
    <source>
        <dbReference type="EMBL" id="APU46127.1"/>
    </source>
</evidence>
<dbReference type="EMBL" id="CP019030">
    <property type="protein sequence ID" value="APU46127.1"/>
    <property type="molecule type" value="Genomic_DNA"/>
</dbReference>
<keyword evidence="1" id="KW-0812">Transmembrane</keyword>
<feature type="domain" description="Beta-lactamase class A catalytic" evidence="2">
    <location>
        <begin position="141"/>
        <end position="277"/>
    </location>
</feature>
<accession>A0A1L7GVN5</accession>
<proteinExistence type="predicted"/>
<dbReference type="OrthoDB" id="3524371at2"/>
<sequence>MTQRPQRQSRSEVRPRHRSHRFYPRLFSFLFILAAVVMIIAMVNGNGSNDNGQSGNALTTVKKQLLGDRLGDRLQQAWQKQLNGTDQNVSIAIYSPTTGQTYRLTRVSHGHQFHTASTVKVGVMTALLLDNNGQLNDTENELAQAMIENSDNDATSTLFENYIGSKEGLQKVYDEIGMTHTKVRSEWGLTTTTAADQVKLLNNIFYKSDLLSADERQQIYSLMDNVEEDQSWGTSAGAASYQLKNGWLDYGSDQWIVNSIGHVTLKNGTDYTIAVYTDGSSTMQDGETLIENLAKATAKVMKDAKD</sequence>
<evidence type="ECO:0000259" key="2">
    <source>
        <dbReference type="Pfam" id="PF13354"/>
    </source>
</evidence>
<dbReference type="Proteomes" id="UP000185427">
    <property type="component" value="Chromosome"/>
</dbReference>
<dbReference type="GO" id="GO:0030655">
    <property type="term" value="P:beta-lactam antibiotic catabolic process"/>
    <property type="evidence" value="ECO:0007669"/>
    <property type="project" value="InterPro"/>
</dbReference>
<dbReference type="PANTHER" id="PTHR35333">
    <property type="entry name" value="BETA-LACTAMASE"/>
    <property type="match status" value="1"/>
</dbReference>
<keyword evidence="1" id="KW-1133">Transmembrane helix</keyword>
<dbReference type="Gene3D" id="3.40.710.10">
    <property type="entry name" value="DD-peptidase/beta-lactamase superfamily"/>
    <property type="match status" value="1"/>
</dbReference>
<evidence type="ECO:0000256" key="1">
    <source>
        <dbReference type="SAM" id="Phobius"/>
    </source>
</evidence>
<protein>
    <submittedName>
        <fullName evidence="3">Penicillin-binding protein</fullName>
    </submittedName>
</protein>
<dbReference type="InterPro" id="IPR000871">
    <property type="entry name" value="Beta-lactam_class-A"/>
</dbReference>
<keyword evidence="1" id="KW-0472">Membrane</keyword>
<dbReference type="PANTHER" id="PTHR35333:SF3">
    <property type="entry name" value="BETA-LACTAMASE-TYPE TRANSPEPTIDASE FOLD CONTAINING PROTEIN"/>
    <property type="match status" value="1"/>
</dbReference>
<organism evidence="3 4">
    <name type="scientific">Limosilactobacillus fermentum</name>
    <name type="common">Lactobacillus fermentum</name>
    <dbReference type="NCBI Taxonomy" id="1613"/>
    <lineage>
        <taxon>Bacteria</taxon>
        <taxon>Bacillati</taxon>
        <taxon>Bacillota</taxon>
        <taxon>Bacilli</taxon>
        <taxon>Lactobacillales</taxon>
        <taxon>Lactobacillaceae</taxon>
        <taxon>Limosilactobacillus</taxon>
    </lineage>
</organism>
<dbReference type="InterPro" id="IPR012338">
    <property type="entry name" value="Beta-lactam/transpept-like"/>
</dbReference>
<dbReference type="GO" id="GO:0008800">
    <property type="term" value="F:beta-lactamase activity"/>
    <property type="evidence" value="ECO:0007669"/>
    <property type="project" value="InterPro"/>
</dbReference>
<gene>
    <name evidence="3" type="ORF">BUW47_06675</name>
</gene>
<dbReference type="RefSeq" id="WP_075667430.1">
    <property type="nucleotide sequence ID" value="NZ_CP019030.1"/>
</dbReference>
<dbReference type="AlphaFoldDB" id="A0A1L7GVN5"/>
<dbReference type="GO" id="GO:0046677">
    <property type="term" value="P:response to antibiotic"/>
    <property type="evidence" value="ECO:0007669"/>
    <property type="project" value="InterPro"/>
</dbReference>
<dbReference type="Pfam" id="PF13354">
    <property type="entry name" value="Beta-lactamase2"/>
    <property type="match status" value="1"/>
</dbReference>
<dbReference type="SUPFAM" id="SSF56601">
    <property type="entry name" value="beta-lactamase/transpeptidase-like"/>
    <property type="match status" value="1"/>
</dbReference>